<feature type="compositionally biased region" description="Basic and acidic residues" evidence="1">
    <location>
        <begin position="76"/>
        <end position="98"/>
    </location>
</feature>
<dbReference type="VEuPathDB" id="FungiDB:SPSK_04700"/>
<gene>
    <name evidence="2" type="ORF">SPSK_04700</name>
</gene>
<dbReference type="Proteomes" id="UP000033710">
    <property type="component" value="Unassembled WGS sequence"/>
</dbReference>
<dbReference type="GeneID" id="27666775"/>
<accession>A0A0F2M1V8</accession>
<sequence length="98" mass="10853">MSDATSASLLLKHLKGRPAGKFTPTAYTLAADSLQNGGLSVSVSRTQRTSQPHTGQVELESTTWSQVTFVPEIEQEQTRTEENKEREGKHERELQRAA</sequence>
<reference evidence="2 3" key="2">
    <citation type="journal article" date="2015" name="Eukaryot. Cell">
        <title>Asexual propagation of a virulent clone complex in a human and feline outbreak of sporotrichosis.</title>
        <authorList>
            <person name="Teixeira Mde M."/>
            <person name="Rodrigues A.M."/>
            <person name="Tsui C.K."/>
            <person name="de Almeida L.G."/>
            <person name="Van Diepeningen A.D."/>
            <person name="van den Ende B.G."/>
            <person name="Fernandes G.F."/>
            <person name="Kano R."/>
            <person name="Hamelin R.C."/>
            <person name="Lopes-Bezerra L.M."/>
            <person name="Vasconcelos A.T."/>
            <person name="de Hoog S."/>
            <person name="de Camargo Z.P."/>
            <person name="Felipe M.S."/>
        </authorList>
    </citation>
    <scope>NUCLEOTIDE SEQUENCE [LARGE SCALE GENOMIC DNA]</scope>
    <source>
        <strain evidence="2 3">1099-18</strain>
    </source>
</reference>
<dbReference type="RefSeq" id="XP_016585750.1">
    <property type="nucleotide sequence ID" value="XM_016731498.1"/>
</dbReference>
<organism evidence="2 3">
    <name type="scientific">Sporothrix schenckii 1099-18</name>
    <dbReference type="NCBI Taxonomy" id="1397361"/>
    <lineage>
        <taxon>Eukaryota</taxon>
        <taxon>Fungi</taxon>
        <taxon>Dikarya</taxon>
        <taxon>Ascomycota</taxon>
        <taxon>Pezizomycotina</taxon>
        <taxon>Sordariomycetes</taxon>
        <taxon>Sordariomycetidae</taxon>
        <taxon>Ophiostomatales</taxon>
        <taxon>Ophiostomataceae</taxon>
        <taxon>Sporothrix</taxon>
    </lineage>
</organism>
<dbReference type="AlphaFoldDB" id="A0A0F2M1V8"/>
<evidence type="ECO:0000313" key="3">
    <source>
        <dbReference type="Proteomes" id="UP000033710"/>
    </source>
</evidence>
<dbReference type="EMBL" id="AXCR01000010">
    <property type="protein sequence ID" value="KJR83074.1"/>
    <property type="molecule type" value="Genomic_DNA"/>
</dbReference>
<evidence type="ECO:0000313" key="2">
    <source>
        <dbReference type="EMBL" id="KJR83074.1"/>
    </source>
</evidence>
<feature type="region of interest" description="Disordered" evidence="1">
    <location>
        <begin position="71"/>
        <end position="98"/>
    </location>
</feature>
<name>A0A0F2M1V8_SPOSC</name>
<comment type="caution">
    <text evidence="2">The sequence shown here is derived from an EMBL/GenBank/DDBJ whole genome shotgun (WGS) entry which is preliminary data.</text>
</comment>
<protein>
    <submittedName>
        <fullName evidence="2">Uncharacterized protein</fullName>
    </submittedName>
</protein>
<reference evidence="2 3" key="1">
    <citation type="journal article" date="2014" name="BMC Genomics">
        <title>Comparative genomics of the major fungal agents of human and animal Sporotrichosis: Sporothrix schenckii and Sporothrix brasiliensis.</title>
        <authorList>
            <person name="Teixeira M.M."/>
            <person name="de Almeida L.G."/>
            <person name="Kubitschek-Barreira P."/>
            <person name="Alves F.L."/>
            <person name="Kioshima E.S."/>
            <person name="Abadio A.K."/>
            <person name="Fernandes L."/>
            <person name="Derengowski L.S."/>
            <person name="Ferreira K.S."/>
            <person name="Souza R.C."/>
            <person name="Ruiz J.C."/>
            <person name="de Andrade N.C."/>
            <person name="Paes H.C."/>
            <person name="Nicola A.M."/>
            <person name="Albuquerque P."/>
            <person name="Gerber A.L."/>
            <person name="Martins V.P."/>
            <person name="Peconick L.D."/>
            <person name="Neto A.V."/>
            <person name="Chaucanez C.B."/>
            <person name="Silva P.A."/>
            <person name="Cunha O.L."/>
            <person name="de Oliveira F.F."/>
            <person name="dos Santos T.C."/>
            <person name="Barros A.L."/>
            <person name="Soares M.A."/>
            <person name="de Oliveira L.M."/>
            <person name="Marini M.M."/>
            <person name="Villalobos-Duno H."/>
            <person name="Cunha M.M."/>
            <person name="de Hoog S."/>
            <person name="da Silveira J.F."/>
            <person name="Henrissat B."/>
            <person name="Nino-Vega G.A."/>
            <person name="Cisalpino P.S."/>
            <person name="Mora-Montes H.M."/>
            <person name="Almeida S.R."/>
            <person name="Stajich J.E."/>
            <person name="Lopes-Bezerra L.M."/>
            <person name="Vasconcelos A.T."/>
            <person name="Felipe M.S."/>
        </authorList>
    </citation>
    <scope>NUCLEOTIDE SEQUENCE [LARGE SCALE GENOMIC DNA]</scope>
    <source>
        <strain evidence="2 3">1099-18</strain>
    </source>
</reference>
<evidence type="ECO:0000256" key="1">
    <source>
        <dbReference type="SAM" id="MobiDB-lite"/>
    </source>
</evidence>
<dbReference type="KEGG" id="ssck:SPSK_04700"/>
<proteinExistence type="predicted"/>